<dbReference type="OrthoDB" id="8757095at2"/>
<dbReference type="EMBL" id="FOOY01000005">
    <property type="protein sequence ID" value="SFG16460.1"/>
    <property type="molecule type" value="Genomic_DNA"/>
</dbReference>
<dbReference type="STRING" id="269670.SAMN02982927_00856"/>
<proteinExistence type="predicted"/>
<keyword evidence="1" id="KW-1133">Transmembrane helix</keyword>
<name>A0A1I2PLK7_9BACL</name>
<keyword evidence="1" id="KW-0812">Transmembrane</keyword>
<gene>
    <name evidence="2" type="ORF">SAMN02982927_00856</name>
</gene>
<dbReference type="AlphaFoldDB" id="A0A1I2PLK7"/>
<evidence type="ECO:0000313" key="2">
    <source>
        <dbReference type="EMBL" id="SFG16460.1"/>
    </source>
</evidence>
<feature type="transmembrane region" description="Helical" evidence="1">
    <location>
        <begin position="115"/>
        <end position="136"/>
    </location>
</feature>
<evidence type="ECO:0008006" key="4">
    <source>
        <dbReference type="Google" id="ProtNLM"/>
    </source>
</evidence>
<organism evidence="2 3">
    <name type="scientific">Sporolactobacillus nakayamae</name>
    <dbReference type="NCBI Taxonomy" id="269670"/>
    <lineage>
        <taxon>Bacteria</taxon>
        <taxon>Bacillati</taxon>
        <taxon>Bacillota</taxon>
        <taxon>Bacilli</taxon>
        <taxon>Bacillales</taxon>
        <taxon>Sporolactobacillaceae</taxon>
        <taxon>Sporolactobacillus</taxon>
    </lineage>
</organism>
<dbReference type="RefSeq" id="WP_093670408.1">
    <property type="nucleotide sequence ID" value="NZ_FOOY01000005.1"/>
</dbReference>
<evidence type="ECO:0000256" key="1">
    <source>
        <dbReference type="SAM" id="Phobius"/>
    </source>
</evidence>
<keyword evidence="3" id="KW-1185">Reference proteome</keyword>
<dbReference type="Pfam" id="PF11193">
    <property type="entry name" value="DUF2812"/>
    <property type="match status" value="1"/>
</dbReference>
<reference evidence="3" key="1">
    <citation type="submission" date="2016-10" db="EMBL/GenBank/DDBJ databases">
        <authorList>
            <person name="Varghese N."/>
            <person name="Submissions S."/>
        </authorList>
    </citation>
    <scope>NUCLEOTIDE SEQUENCE [LARGE SCALE GENOMIC DNA]</scope>
    <source>
        <strain evidence="3">ATCC 700379</strain>
    </source>
</reference>
<evidence type="ECO:0000313" key="3">
    <source>
        <dbReference type="Proteomes" id="UP000198752"/>
    </source>
</evidence>
<keyword evidence="1" id="KW-0472">Membrane</keyword>
<dbReference type="Proteomes" id="UP000198752">
    <property type="component" value="Unassembled WGS sequence"/>
</dbReference>
<sequence length="176" mass="20971">MQKKVFKLFYDFEKEEQWLSQMEKEGWAFTKYVPGFYTFESCDKGQYRYRMEFLKHGPKHEETKDYLQFLEETGITCVSSFASWVYLRKAAEEGPFNLFSDIDSRIQHNKRIKNLWIFLTLIEFVGVVNNLFLAGVTDERNWTNVLCGLILLPICVVFARMVIRLIKKLINWKPIV</sequence>
<dbReference type="InterPro" id="IPR021359">
    <property type="entry name" value="DUF2812"/>
</dbReference>
<accession>A0A1I2PLK7</accession>
<protein>
    <recommendedName>
        <fullName evidence="4">DUF2812 domain-containing protein</fullName>
    </recommendedName>
</protein>
<feature type="transmembrane region" description="Helical" evidence="1">
    <location>
        <begin position="142"/>
        <end position="163"/>
    </location>
</feature>